<dbReference type="InterPro" id="IPR032821">
    <property type="entry name" value="PKS_assoc"/>
</dbReference>
<sequence>MSTSEQPNVSDILAEDGSMPIAVVGIAGRFPGDASNPDKLWEMIAAGKNAHSEWPKDRLNMDAFYHPDPEHSGTFNTKTGHFMKCDVTGFDAPFFSITAKEAHAMDPQQRIALELAYEGLENAGMRIQDVAGTSMGCYMATFAHDYFRLRLHDVEDIPMYEGTGNGQPMLSARLSWFFDLKGPCFVLDTACSSTLVALHLACQSIRTGESNSAIVGGANFMFMPELSSALSNLHFLSPDGRCKCFDASANGYGRGEGAVVVILKPLEAALRDGNVIRAVIRGTGVNQDGRTPGITVPSAQSQEALIRSTYAAAGLSFKDTQYFEAHGTGTPVGDPLECSAIGATFGQERSEEHPQILVGSIKPNIGHLEAIAGLASIVKSIYCVEKGLIPPVAYYEKPNPKIDMEGWKLKIPTKLTPWPTKGVRRVSINSFGYGGTNGHCIIDDAYHYLKERGLTGAHNTNDTAVRNLTAASPDVYTGPRLLIWSSHEQKGTEGRAAALGEYLESHTSKDTASNLRLLDKLAFTLSHKRSRFQWRSYAVVSDMESAKAALSKPSKPVRAQDSQKAAFILTGQGAQWFGMGRELQVYPVYRESIEAAADYMKSCGADWDLTGELSKDKKNSRIGEAAISQPACTAVQIALVDLLASWGVKPRVVAGHSSGEIGAAYAKGAITREAAWLIAYHRGRLSSAIKQEGAMMAVGLGESDANTRINKILDEDTSEGKIVVACINSPSSVTVSGDAKLVDKLGLALEEEQVFNRKLAVKVAYHSHHMQTIADEYLDSIKGLKSMVPEKAAESTVTMFSSVSGDLIESAALSSPSYWVSNLVNPVKFDQAVQAALTHNPAAASKRRTTTRNSKSFQVDTIVEVGPHAALQGPIKQIVAAVASSSSKPTTIPYVSVLTRNVSATESALSAIGSLTQQGYSPDIVSANNPQSIPLAVLNQTHQLTDIPPVIWNRSTKYWHEPSATRAFRFRPLPRHDLVGVRDEYSSDAEPSWRNYFRVAEIPWIEHHQVQSSILYPFAGMMVMAIEAARQTVDPTREVQGYRLRDIQSGAAMVIPHDGVGGKEGKLETRIQLRSWRTGTRSLDHAWQEFTIASRNDEGLWTQNCAGLISIQYAPTASAQGQAFTDERQVKMEAHKKFYSRLEADKPPQVPVADFYDFINRMGVQLGPIFQVLKTIGSGHYESICDLVISDTAALMPENYEHDHIIHPTTLDGVVQMAASAATEGGLTVDRAKIPKFIDFVWVSAKMFDKKAGAKLIGYCTSKPVGKTEYAGDAVIADESWGEELVKIEGCRTVALETLEEAGRAENNVEDRKIEAELTKMAARHNWGVDVENTPDAVLAALLEKHVLPIDDANAEWISELEHACYIFCKRSVKTIEDCGLDRPGSKLSAHHRLLYAYMREVVANAARYTHERQPPKDSAEDWLVLSREQEDEVIQRAFQRAVHGALLCQVGTNLDAILAGEIEPLQVLRENDLLTKFYREAFGTTRIQSIIGQYVKHLSHKRPLKVLEVGAGTGGTTAAILKTLGKPGQAANRLVSYVFTDLSSGFFESAATDFAEWSDFLDFKVLNIEKHPRDQGFSLGEYDLVVASNVLHATSCLGKVLGHCRSLLRPGGILLLEEITNTTAARVPMIVGCLPGWWMGEDDGRKGGPLVEEDKWEMLLREQGFDGIKLRFKDTKRQDLYLKSLMISVAAPVPTLPEPPREIFLIAPEKMASHIDSWVDKIARTIQSQSGDQSISINRVSLLEAAKADLKKQAVIVALEAHKPFVVTVDKPEDFEALKKVILTAGSTLWLTRGGAVDSPVPEANAIVGLGRTIRAEVPSTRLTTLDLDPKDAGSDSEAALVSQIFRTQLHGSHAEFELALRDGQVQVPRLYTDSDLSHVFDRAEKESKETDAPRLLPYGGYPESTTPDTERVPLRLDIKTPGVLDTLRFVDDSDEHQKPLGDSQVEIFVKAIPLSPDDVMFAMGNTDPTLKGDDAGMGIECSGIITRVGNGVTELAPGDRVVTCHVGSFRTYVRNHWSAVQKIPDSTSFTEAASFTSVYAAAIYALQDLARIQAGETVLIHAASGGFGQASIVIAQNAGAGAIYATVGTEAEKKILIDEYNIPASHILNSRDHLSFSAGLKRLTNNRGVDIVLNSLAGEALRESWLNLAPFGRFIELGKNDMFKNAGLDMIPFLQNTTFTGLNMSAIFNRNIPLSARLLRQVMALHTQGVVQPIRPASTLPFSRIEEAFRTLAGGKDIGKIVLIPNDEDQVPMVPPTALISARQKSLEKGMPSLTLRSDATYLIPGGLGGLGRVLARWMASKGARYLVFTSRSGAASPEAQALLDDLTSQGVRFRAFSLDIGSKAAFSQLLSSLSEFEFPPIKGAITFAMQIRDIFFENMSLEDFHAALAPKINVTRNMDELLPNSDELDFFISLSSIAGVVGSRGQGNYNAGNAFQDALARRRRARGQNGYSICLGLIQDIGFAADQGVLEQHRYLDKGAAIVMTSQDVIKAIETAISLSATTHQSETDEYTGVNGAEIILGLATGGLMKAQGHEEPYWAHESRFAAARIYDTQLLSAKNMNGKSGKNGKAGNSGEEIRAALAAATTGDEAAAVALTALVRKLARAMMMDEGDLDPENPANSYGIDSLVAVEIRAWVFKELRSEVSVFEILSNASLSSLAAMVAQRSAVVKVSAEE</sequence>
<evidence type="ECO:0000256" key="5">
    <source>
        <dbReference type="ARBA" id="ARBA00023002"/>
    </source>
</evidence>
<dbReference type="InterPro" id="IPR011032">
    <property type="entry name" value="GroES-like_sf"/>
</dbReference>
<dbReference type="InterPro" id="IPR016036">
    <property type="entry name" value="Malonyl_transacylase_ACP-bd"/>
</dbReference>
<dbReference type="Pfam" id="PF08659">
    <property type="entry name" value="KR"/>
    <property type="match status" value="1"/>
</dbReference>
<dbReference type="Pfam" id="PF02801">
    <property type="entry name" value="Ketoacyl-synt_C"/>
    <property type="match status" value="1"/>
</dbReference>
<dbReference type="GO" id="GO:0016491">
    <property type="term" value="F:oxidoreductase activity"/>
    <property type="evidence" value="ECO:0007669"/>
    <property type="project" value="UniProtKB-KW"/>
</dbReference>
<dbReference type="SMART" id="SM00827">
    <property type="entry name" value="PKS_AT"/>
    <property type="match status" value="1"/>
</dbReference>
<dbReference type="InterPro" id="IPR020843">
    <property type="entry name" value="ER"/>
</dbReference>
<dbReference type="Pfam" id="PF08240">
    <property type="entry name" value="ADH_N"/>
    <property type="match status" value="1"/>
</dbReference>
<evidence type="ECO:0000256" key="8">
    <source>
        <dbReference type="PROSITE-ProRule" id="PRU01363"/>
    </source>
</evidence>
<name>A0AAN6XXW8_9PEZI</name>
<dbReference type="Pfam" id="PF23297">
    <property type="entry name" value="ACP_SdgA_C"/>
    <property type="match status" value="1"/>
</dbReference>
<dbReference type="Gene3D" id="3.10.129.110">
    <property type="entry name" value="Polyketide synthase dehydratase"/>
    <property type="match status" value="1"/>
</dbReference>
<evidence type="ECO:0000313" key="14">
    <source>
        <dbReference type="Proteomes" id="UP001301769"/>
    </source>
</evidence>
<organism evidence="13 14">
    <name type="scientific">Rhypophila decipiens</name>
    <dbReference type="NCBI Taxonomy" id="261697"/>
    <lineage>
        <taxon>Eukaryota</taxon>
        <taxon>Fungi</taxon>
        <taxon>Dikarya</taxon>
        <taxon>Ascomycota</taxon>
        <taxon>Pezizomycotina</taxon>
        <taxon>Sordariomycetes</taxon>
        <taxon>Sordariomycetidae</taxon>
        <taxon>Sordariales</taxon>
        <taxon>Naviculisporaceae</taxon>
        <taxon>Rhypophila</taxon>
    </lineage>
</organism>
<dbReference type="Gene3D" id="1.10.1200.10">
    <property type="entry name" value="ACP-like"/>
    <property type="match status" value="1"/>
</dbReference>
<dbReference type="InterPro" id="IPR056501">
    <property type="entry name" value="NAD-bd_HRPKS_sdrA"/>
</dbReference>
<dbReference type="GO" id="GO:0006633">
    <property type="term" value="P:fatty acid biosynthetic process"/>
    <property type="evidence" value="ECO:0007669"/>
    <property type="project" value="InterPro"/>
</dbReference>
<keyword evidence="2" id="KW-0597">Phosphoprotein</keyword>
<dbReference type="SMART" id="SM00826">
    <property type="entry name" value="PKS_DH"/>
    <property type="match status" value="1"/>
</dbReference>
<dbReference type="InterPro" id="IPR014043">
    <property type="entry name" value="Acyl_transferase_dom"/>
</dbReference>
<keyword evidence="3" id="KW-0808">Transferase</keyword>
<dbReference type="InterPro" id="IPR049552">
    <property type="entry name" value="PKS_DH_N"/>
</dbReference>
<feature type="domain" description="PKS/mFAS DH" evidence="12">
    <location>
        <begin position="976"/>
        <end position="1302"/>
    </location>
</feature>
<evidence type="ECO:0000256" key="1">
    <source>
        <dbReference type="ARBA" id="ARBA00022450"/>
    </source>
</evidence>
<feature type="region of interest" description="C-terminal hotdog fold" evidence="8">
    <location>
        <begin position="1147"/>
        <end position="1302"/>
    </location>
</feature>
<dbReference type="SUPFAM" id="SSF52151">
    <property type="entry name" value="FabD/lysophospholipase-like"/>
    <property type="match status" value="1"/>
</dbReference>
<dbReference type="CDD" id="cd05195">
    <property type="entry name" value="enoyl_red"/>
    <property type="match status" value="1"/>
</dbReference>
<dbReference type="SUPFAM" id="SSF53335">
    <property type="entry name" value="S-adenosyl-L-methionine-dependent methyltransferases"/>
    <property type="match status" value="1"/>
</dbReference>
<dbReference type="Pfam" id="PF00698">
    <property type="entry name" value="Acyl_transf_1"/>
    <property type="match status" value="1"/>
</dbReference>
<evidence type="ECO:0000256" key="2">
    <source>
        <dbReference type="ARBA" id="ARBA00022553"/>
    </source>
</evidence>
<keyword evidence="6" id="KW-0511">Multifunctional enzyme</keyword>
<dbReference type="InterPro" id="IPR020841">
    <property type="entry name" value="PKS_Beta-ketoAc_synthase_dom"/>
</dbReference>
<dbReference type="Pfam" id="PF14765">
    <property type="entry name" value="PS-DH"/>
    <property type="match status" value="1"/>
</dbReference>
<dbReference type="Pfam" id="PF13602">
    <property type="entry name" value="ADH_zinc_N_2"/>
    <property type="match status" value="1"/>
</dbReference>
<dbReference type="InterPro" id="IPR049900">
    <property type="entry name" value="PKS_mFAS_DH"/>
</dbReference>
<dbReference type="SMART" id="SM00822">
    <property type="entry name" value="PKS_KR"/>
    <property type="match status" value="1"/>
</dbReference>
<dbReference type="SMART" id="SM00829">
    <property type="entry name" value="PKS_ER"/>
    <property type="match status" value="1"/>
</dbReference>
<dbReference type="InterPro" id="IPR036291">
    <property type="entry name" value="NAD(P)-bd_dom_sf"/>
</dbReference>
<evidence type="ECO:0000256" key="3">
    <source>
        <dbReference type="ARBA" id="ARBA00022679"/>
    </source>
</evidence>
<evidence type="ECO:0000256" key="4">
    <source>
        <dbReference type="ARBA" id="ARBA00022857"/>
    </source>
</evidence>
<evidence type="ECO:0000256" key="9">
    <source>
        <dbReference type="SAM" id="MobiDB-lite"/>
    </source>
</evidence>
<accession>A0AAN6XXW8</accession>
<dbReference type="InterPro" id="IPR001227">
    <property type="entry name" value="Ac_transferase_dom_sf"/>
</dbReference>
<dbReference type="SUPFAM" id="SSF47336">
    <property type="entry name" value="ACP-like"/>
    <property type="match status" value="1"/>
</dbReference>
<dbReference type="InterPro" id="IPR057326">
    <property type="entry name" value="KR_dom"/>
</dbReference>
<dbReference type="SUPFAM" id="SSF55048">
    <property type="entry name" value="Probable ACP-binding domain of malonyl-CoA ACP transacylase"/>
    <property type="match status" value="1"/>
</dbReference>
<dbReference type="Pfam" id="PF16197">
    <property type="entry name" value="KAsynt_C_assoc"/>
    <property type="match status" value="1"/>
</dbReference>
<feature type="region of interest" description="Disordered" evidence="9">
    <location>
        <begin position="1886"/>
        <end position="1911"/>
    </location>
</feature>
<evidence type="ECO:0000256" key="7">
    <source>
        <dbReference type="ARBA" id="ARBA00023315"/>
    </source>
</evidence>
<dbReference type="InterPro" id="IPR006162">
    <property type="entry name" value="Ppantetheine_attach_site"/>
</dbReference>
<feature type="domain" description="Carrier" evidence="10">
    <location>
        <begin position="2593"/>
        <end position="2670"/>
    </location>
</feature>
<dbReference type="CDD" id="cd00833">
    <property type="entry name" value="PKS"/>
    <property type="match status" value="1"/>
</dbReference>
<dbReference type="InterPro" id="IPR014030">
    <property type="entry name" value="Ketoacyl_synth_N"/>
</dbReference>
<dbReference type="GO" id="GO:0030639">
    <property type="term" value="P:polyketide biosynthetic process"/>
    <property type="evidence" value="ECO:0007669"/>
    <property type="project" value="UniProtKB-ARBA"/>
</dbReference>
<dbReference type="PROSITE" id="PS52004">
    <property type="entry name" value="KS3_2"/>
    <property type="match status" value="1"/>
</dbReference>
<dbReference type="PROSITE" id="PS50075">
    <property type="entry name" value="CARRIER"/>
    <property type="match status" value="1"/>
</dbReference>
<dbReference type="PROSITE" id="PS52019">
    <property type="entry name" value="PKS_MFAS_DH"/>
    <property type="match status" value="1"/>
</dbReference>
<dbReference type="Gene3D" id="3.90.180.10">
    <property type="entry name" value="Medium-chain alcohol dehydrogenases, catalytic domain"/>
    <property type="match status" value="1"/>
</dbReference>
<dbReference type="InterPro" id="IPR042104">
    <property type="entry name" value="PKS_dehydratase_sf"/>
</dbReference>
<dbReference type="InterPro" id="IPR020807">
    <property type="entry name" value="PKS_DH"/>
</dbReference>
<dbReference type="Pfam" id="PF00109">
    <property type="entry name" value="ketoacyl-synt"/>
    <property type="match status" value="1"/>
</dbReference>
<dbReference type="InterPro" id="IPR050091">
    <property type="entry name" value="PKS_NRPS_Biosynth_Enz"/>
</dbReference>
<proteinExistence type="predicted"/>
<dbReference type="Pfam" id="PF21089">
    <property type="entry name" value="PKS_DH_N"/>
    <property type="match status" value="1"/>
</dbReference>
<dbReference type="EMBL" id="MU858277">
    <property type="protein sequence ID" value="KAK4207721.1"/>
    <property type="molecule type" value="Genomic_DNA"/>
</dbReference>
<dbReference type="PROSITE" id="PS00012">
    <property type="entry name" value="PHOSPHOPANTETHEINE"/>
    <property type="match status" value="1"/>
</dbReference>
<dbReference type="InterPro" id="IPR013217">
    <property type="entry name" value="Methyltransf_12"/>
</dbReference>
<dbReference type="InterPro" id="IPR049551">
    <property type="entry name" value="PKS_DH_C"/>
</dbReference>
<feature type="region of interest" description="N-terminal hotdog fold" evidence="8">
    <location>
        <begin position="976"/>
        <end position="1116"/>
    </location>
</feature>
<dbReference type="InterPro" id="IPR029063">
    <property type="entry name" value="SAM-dependent_MTases_sf"/>
</dbReference>
<evidence type="ECO:0000259" key="12">
    <source>
        <dbReference type="PROSITE" id="PS52019"/>
    </source>
</evidence>
<dbReference type="Gene3D" id="3.40.47.10">
    <property type="match status" value="1"/>
</dbReference>
<feature type="domain" description="Ketosynthase family 3 (KS3)" evidence="11">
    <location>
        <begin position="18"/>
        <end position="444"/>
    </location>
</feature>
<dbReference type="GO" id="GO:0031177">
    <property type="term" value="F:phosphopantetheine binding"/>
    <property type="evidence" value="ECO:0007669"/>
    <property type="project" value="InterPro"/>
</dbReference>
<keyword evidence="4" id="KW-0521">NADP</keyword>
<dbReference type="InterPro" id="IPR016035">
    <property type="entry name" value="Acyl_Trfase/lysoPLipase"/>
</dbReference>
<dbReference type="InterPro" id="IPR016039">
    <property type="entry name" value="Thiolase-like"/>
</dbReference>
<dbReference type="InterPro" id="IPR020806">
    <property type="entry name" value="PKS_PP-bd"/>
</dbReference>
<dbReference type="InterPro" id="IPR036736">
    <property type="entry name" value="ACP-like_sf"/>
</dbReference>
<dbReference type="PANTHER" id="PTHR43775:SF29">
    <property type="entry name" value="ASPERFURANONE POLYKETIDE SYNTHASE AFOG-RELATED"/>
    <property type="match status" value="1"/>
</dbReference>
<dbReference type="Gene3D" id="3.40.50.720">
    <property type="entry name" value="NAD(P)-binding Rossmann-like Domain"/>
    <property type="match status" value="3"/>
</dbReference>
<dbReference type="Gene3D" id="3.40.50.150">
    <property type="entry name" value="Vaccinia Virus protein VP39"/>
    <property type="match status" value="1"/>
</dbReference>
<dbReference type="GO" id="GO:0004315">
    <property type="term" value="F:3-oxoacyl-[acyl-carrier-protein] synthase activity"/>
    <property type="evidence" value="ECO:0007669"/>
    <property type="project" value="InterPro"/>
</dbReference>
<evidence type="ECO:0000256" key="6">
    <source>
        <dbReference type="ARBA" id="ARBA00023268"/>
    </source>
</evidence>
<reference evidence="13" key="1">
    <citation type="journal article" date="2023" name="Mol. Phylogenet. Evol.">
        <title>Genome-scale phylogeny and comparative genomics of the fungal order Sordariales.</title>
        <authorList>
            <person name="Hensen N."/>
            <person name="Bonometti L."/>
            <person name="Westerberg I."/>
            <person name="Brannstrom I.O."/>
            <person name="Guillou S."/>
            <person name="Cros-Aarteil S."/>
            <person name="Calhoun S."/>
            <person name="Haridas S."/>
            <person name="Kuo A."/>
            <person name="Mondo S."/>
            <person name="Pangilinan J."/>
            <person name="Riley R."/>
            <person name="LaButti K."/>
            <person name="Andreopoulos B."/>
            <person name="Lipzen A."/>
            <person name="Chen C."/>
            <person name="Yan M."/>
            <person name="Daum C."/>
            <person name="Ng V."/>
            <person name="Clum A."/>
            <person name="Steindorff A."/>
            <person name="Ohm R.A."/>
            <person name="Martin F."/>
            <person name="Silar P."/>
            <person name="Natvig D.O."/>
            <person name="Lalanne C."/>
            <person name="Gautier V."/>
            <person name="Ament-Velasquez S.L."/>
            <person name="Kruys A."/>
            <person name="Hutchinson M.I."/>
            <person name="Powell A.J."/>
            <person name="Barry K."/>
            <person name="Miller A.N."/>
            <person name="Grigoriev I.V."/>
            <person name="Debuchy R."/>
            <person name="Gladieux P."/>
            <person name="Hiltunen Thoren M."/>
            <person name="Johannesson H."/>
        </authorList>
    </citation>
    <scope>NUCLEOTIDE SEQUENCE</scope>
    <source>
        <strain evidence="13">PSN293</strain>
    </source>
</reference>
<dbReference type="SUPFAM" id="SSF53901">
    <property type="entry name" value="Thiolase-like"/>
    <property type="match status" value="1"/>
</dbReference>
<dbReference type="SUPFAM" id="SSF50129">
    <property type="entry name" value="GroES-like"/>
    <property type="match status" value="1"/>
</dbReference>
<dbReference type="PROSITE" id="PS00606">
    <property type="entry name" value="KS3_1"/>
    <property type="match status" value="1"/>
</dbReference>
<protein>
    <submittedName>
        <fullName evidence="13">Compactin diketide synthase mokB</fullName>
    </submittedName>
</protein>
<reference evidence="13" key="2">
    <citation type="submission" date="2023-05" db="EMBL/GenBank/DDBJ databases">
        <authorList>
            <consortium name="Lawrence Berkeley National Laboratory"/>
            <person name="Steindorff A."/>
            <person name="Hensen N."/>
            <person name="Bonometti L."/>
            <person name="Westerberg I."/>
            <person name="Brannstrom I.O."/>
            <person name="Guillou S."/>
            <person name="Cros-Aarteil S."/>
            <person name="Calhoun S."/>
            <person name="Haridas S."/>
            <person name="Kuo A."/>
            <person name="Mondo S."/>
            <person name="Pangilinan J."/>
            <person name="Riley R."/>
            <person name="Labutti K."/>
            <person name="Andreopoulos B."/>
            <person name="Lipzen A."/>
            <person name="Chen C."/>
            <person name="Yanf M."/>
            <person name="Daum C."/>
            <person name="Ng V."/>
            <person name="Clum A."/>
            <person name="Ohm R."/>
            <person name="Martin F."/>
            <person name="Silar P."/>
            <person name="Natvig D."/>
            <person name="Lalanne C."/>
            <person name="Gautier V."/>
            <person name="Ament-Velasquez S.L."/>
            <person name="Kruys A."/>
            <person name="Hutchinson M.I."/>
            <person name="Powell A.J."/>
            <person name="Barry K."/>
            <person name="Miller A.N."/>
            <person name="Grigoriev I.V."/>
            <person name="Debuchy R."/>
            <person name="Gladieux P."/>
            <person name="Thoren M.H."/>
            <person name="Johannesson H."/>
        </authorList>
    </citation>
    <scope>NUCLEOTIDE SEQUENCE</scope>
    <source>
        <strain evidence="13">PSN293</strain>
    </source>
</reference>
<dbReference type="SMART" id="SM00825">
    <property type="entry name" value="PKS_KS"/>
    <property type="match status" value="1"/>
</dbReference>
<evidence type="ECO:0000313" key="13">
    <source>
        <dbReference type="EMBL" id="KAK4207721.1"/>
    </source>
</evidence>
<dbReference type="Pfam" id="PF08242">
    <property type="entry name" value="Methyltransf_12"/>
    <property type="match status" value="1"/>
</dbReference>
<dbReference type="InterPro" id="IPR013154">
    <property type="entry name" value="ADH-like_N"/>
</dbReference>
<dbReference type="Gene3D" id="3.40.366.10">
    <property type="entry name" value="Malonyl-Coenzyme A Acyl Carrier Protein, domain 2"/>
    <property type="match status" value="1"/>
</dbReference>
<dbReference type="InterPro" id="IPR013968">
    <property type="entry name" value="PKS_KR"/>
</dbReference>
<evidence type="ECO:0000259" key="10">
    <source>
        <dbReference type="PROSITE" id="PS50075"/>
    </source>
</evidence>
<dbReference type="InterPro" id="IPR018201">
    <property type="entry name" value="Ketoacyl_synth_AS"/>
</dbReference>
<dbReference type="PANTHER" id="PTHR43775">
    <property type="entry name" value="FATTY ACID SYNTHASE"/>
    <property type="match status" value="1"/>
</dbReference>
<comment type="caution">
    <text evidence="13">The sequence shown here is derived from an EMBL/GenBank/DDBJ whole genome shotgun (WGS) entry which is preliminary data.</text>
</comment>
<gene>
    <name evidence="13" type="ORF">QBC37DRAFT_298114</name>
</gene>
<feature type="active site" description="Proton acceptor; for dehydratase activity" evidence="8">
    <location>
        <position position="1008"/>
    </location>
</feature>
<keyword evidence="5" id="KW-0560">Oxidoreductase</keyword>
<keyword evidence="14" id="KW-1185">Reference proteome</keyword>
<evidence type="ECO:0000259" key="11">
    <source>
        <dbReference type="PROSITE" id="PS52004"/>
    </source>
</evidence>
<dbReference type="Pfam" id="PF23114">
    <property type="entry name" value="NAD-bd_HRPKS_sdrA"/>
    <property type="match status" value="1"/>
</dbReference>
<dbReference type="InterPro" id="IPR009081">
    <property type="entry name" value="PP-bd_ACP"/>
</dbReference>
<dbReference type="SUPFAM" id="SSF51735">
    <property type="entry name" value="NAD(P)-binding Rossmann-fold domains"/>
    <property type="match status" value="3"/>
</dbReference>
<feature type="active site" description="Proton donor; for dehydratase activity" evidence="8">
    <location>
        <position position="1212"/>
    </location>
</feature>
<dbReference type="InterPro" id="IPR014031">
    <property type="entry name" value="Ketoacyl_synth_C"/>
</dbReference>
<dbReference type="Proteomes" id="UP001301769">
    <property type="component" value="Unassembled WGS sequence"/>
</dbReference>
<dbReference type="SMART" id="SM00823">
    <property type="entry name" value="PKS_PP"/>
    <property type="match status" value="1"/>
</dbReference>
<keyword evidence="1" id="KW-0596">Phosphopantetheine</keyword>
<keyword evidence="7" id="KW-0012">Acyltransferase</keyword>
<dbReference type="GO" id="GO:0004312">
    <property type="term" value="F:fatty acid synthase activity"/>
    <property type="evidence" value="ECO:0007669"/>
    <property type="project" value="TreeGrafter"/>
</dbReference>